<dbReference type="AlphaFoldDB" id="A0A511UVQ5"/>
<organism evidence="1 2">
    <name type="scientific">Cerasibacillus quisquiliarum</name>
    <dbReference type="NCBI Taxonomy" id="227865"/>
    <lineage>
        <taxon>Bacteria</taxon>
        <taxon>Bacillati</taxon>
        <taxon>Bacillota</taxon>
        <taxon>Bacilli</taxon>
        <taxon>Bacillales</taxon>
        <taxon>Bacillaceae</taxon>
        <taxon>Cerasibacillus</taxon>
    </lineage>
</organism>
<protein>
    <submittedName>
        <fullName evidence="1">Uncharacterized protein</fullName>
    </submittedName>
</protein>
<dbReference type="EMBL" id="BJXW01000009">
    <property type="protein sequence ID" value="GEN30706.1"/>
    <property type="molecule type" value="Genomic_DNA"/>
</dbReference>
<reference evidence="1 2" key="1">
    <citation type="submission" date="2019-07" db="EMBL/GenBank/DDBJ databases">
        <title>Whole genome shotgun sequence of Cerasibacillus quisquiliarum NBRC 102429.</title>
        <authorList>
            <person name="Hosoyama A."/>
            <person name="Uohara A."/>
            <person name="Ohji S."/>
            <person name="Ichikawa N."/>
        </authorList>
    </citation>
    <scope>NUCLEOTIDE SEQUENCE [LARGE SCALE GENOMIC DNA]</scope>
    <source>
        <strain evidence="1 2">NBRC 102429</strain>
    </source>
</reference>
<proteinExistence type="predicted"/>
<dbReference type="InterPro" id="IPR058600">
    <property type="entry name" value="YhjD-like"/>
</dbReference>
<keyword evidence="2" id="KW-1185">Reference proteome</keyword>
<name>A0A511UVQ5_9BACI</name>
<dbReference type="Proteomes" id="UP000321491">
    <property type="component" value="Unassembled WGS sequence"/>
</dbReference>
<evidence type="ECO:0000313" key="1">
    <source>
        <dbReference type="EMBL" id="GEN30706.1"/>
    </source>
</evidence>
<dbReference type="OrthoDB" id="2988956at2"/>
<comment type="caution">
    <text evidence="1">The sequence shown here is derived from an EMBL/GenBank/DDBJ whole genome shotgun (WGS) entry which is preliminary data.</text>
</comment>
<dbReference type="Pfam" id="PF26325">
    <property type="entry name" value="YhjD"/>
    <property type="match status" value="1"/>
</dbReference>
<accession>A0A511UVQ5</accession>
<sequence>MRYLNKQELQIASRFLFLSMTIIVLRQDINHIQNGSFKIKDPYITLLEHMLTIALNERKNLRKQMKERQMQVLLTRQNDAFSSYLFICQGKEEERHYFNPVIRKKVEYIIQELMLKAHDLMLN</sequence>
<dbReference type="RefSeq" id="WP_146936211.1">
    <property type="nucleotide sequence ID" value="NZ_BJXW01000009.1"/>
</dbReference>
<evidence type="ECO:0000313" key="2">
    <source>
        <dbReference type="Proteomes" id="UP000321491"/>
    </source>
</evidence>
<gene>
    <name evidence="1" type="ORF">CQU01_09440</name>
</gene>